<keyword evidence="2" id="KW-0472">Membrane</keyword>
<dbReference type="AlphaFoldDB" id="A0A067SEE8"/>
<feature type="transmembrane region" description="Helical" evidence="2">
    <location>
        <begin position="47"/>
        <end position="64"/>
    </location>
</feature>
<dbReference type="InterPro" id="IPR038213">
    <property type="entry name" value="IFI6/IFI27-like_sf"/>
</dbReference>
<evidence type="ECO:0000313" key="3">
    <source>
        <dbReference type="EMBL" id="KDR69310.1"/>
    </source>
</evidence>
<keyword evidence="2" id="KW-0812">Transmembrane</keyword>
<keyword evidence="4" id="KW-1185">Reference proteome</keyword>
<keyword evidence="2" id="KW-1133">Transmembrane helix</keyword>
<feature type="transmembrane region" description="Helical" evidence="2">
    <location>
        <begin position="71"/>
        <end position="89"/>
    </location>
</feature>
<dbReference type="Gene3D" id="6.10.110.10">
    <property type="match status" value="1"/>
</dbReference>
<feature type="region of interest" description="Disordered" evidence="1">
    <location>
        <begin position="122"/>
        <end position="142"/>
    </location>
</feature>
<gene>
    <name evidence="3" type="ORF">GALMADRAFT_1352886</name>
</gene>
<proteinExistence type="predicted"/>
<name>A0A067SEE8_GALM3</name>
<feature type="compositionally biased region" description="Low complexity" evidence="1">
    <location>
        <begin position="124"/>
        <end position="134"/>
    </location>
</feature>
<feature type="transmembrane region" description="Helical" evidence="2">
    <location>
        <begin position="95"/>
        <end position="114"/>
    </location>
</feature>
<dbReference type="HOGENOM" id="CLU_1749791_0_0_1"/>
<accession>A0A067SEE8</accession>
<reference evidence="4" key="1">
    <citation type="journal article" date="2014" name="Proc. Natl. Acad. Sci. U.S.A.">
        <title>Extensive sampling of basidiomycete genomes demonstrates inadequacy of the white-rot/brown-rot paradigm for wood decay fungi.</title>
        <authorList>
            <person name="Riley R."/>
            <person name="Salamov A.A."/>
            <person name="Brown D.W."/>
            <person name="Nagy L.G."/>
            <person name="Floudas D."/>
            <person name="Held B.W."/>
            <person name="Levasseur A."/>
            <person name="Lombard V."/>
            <person name="Morin E."/>
            <person name="Otillar R."/>
            <person name="Lindquist E.A."/>
            <person name="Sun H."/>
            <person name="LaButti K.M."/>
            <person name="Schmutz J."/>
            <person name="Jabbour D."/>
            <person name="Luo H."/>
            <person name="Baker S.E."/>
            <person name="Pisabarro A.G."/>
            <person name="Walton J.D."/>
            <person name="Blanchette R.A."/>
            <person name="Henrissat B."/>
            <person name="Martin F."/>
            <person name="Cullen D."/>
            <person name="Hibbett D.S."/>
            <person name="Grigoriev I.V."/>
        </authorList>
    </citation>
    <scope>NUCLEOTIDE SEQUENCE [LARGE SCALE GENOMIC DNA]</scope>
    <source>
        <strain evidence="4">CBS 339.88</strain>
    </source>
</reference>
<evidence type="ECO:0000256" key="2">
    <source>
        <dbReference type="SAM" id="Phobius"/>
    </source>
</evidence>
<dbReference type="Proteomes" id="UP000027222">
    <property type="component" value="Unassembled WGS sequence"/>
</dbReference>
<evidence type="ECO:0000313" key="4">
    <source>
        <dbReference type="Proteomes" id="UP000027222"/>
    </source>
</evidence>
<organism evidence="3 4">
    <name type="scientific">Galerina marginata (strain CBS 339.88)</name>
    <dbReference type="NCBI Taxonomy" id="685588"/>
    <lineage>
        <taxon>Eukaryota</taxon>
        <taxon>Fungi</taxon>
        <taxon>Dikarya</taxon>
        <taxon>Basidiomycota</taxon>
        <taxon>Agaricomycotina</taxon>
        <taxon>Agaricomycetes</taxon>
        <taxon>Agaricomycetidae</taxon>
        <taxon>Agaricales</taxon>
        <taxon>Agaricineae</taxon>
        <taxon>Strophariaceae</taxon>
        <taxon>Galerina</taxon>
    </lineage>
</organism>
<evidence type="ECO:0000256" key="1">
    <source>
        <dbReference type="SAM" id="MobiDB-lite"/>
    </source>
</evidence>
<sequence length="165" mass="16967">MVTTRVLEKVVDIIRKNLNIVGLLGGGFMAAGLAVLLPSLAVAVVNALGWSVSGVVAGSIAAAIQSSLYGAFTTGVFSSLQAFGATAVIASPAGLAVGGITLVVGAGCLGYWLYRKERERRASESATGPSDSDTGPPPSSANAVVKKVRHRVQYHFDLMFMVLTS</sequence>
<feature type="transmembrane region" description="Helical" evidence="2">
    <location>
        <begin position="20"/>
        <end position="41"/>
    </location>
</feature>
<dbReference type="OrthoDB" id="3068660at2759"/>
<dbReference type="EMBL" id="KL142403">
    <property type="protein sequence ID" value="KDR69310.1"/>
    <property type="molecule type" value="Genomic_DNA"/>
</dbReference>
<protein>
    <submittedName>
        <fullName evidence="3">Uncharacterized protein</fullName>
    </submittedName>
</protein>